<feature type="region of interest" description="Disordered" evidence="1">
    <location>
        <begin position="201"/>
        <end position="230"/>
    </location>
</feature>
<keyword evidence="3" id="KW-1185">Reference proteome</keyword>
<proteinExistence type="predicted"/>
<comment type="caution">
    <text evidence="2">The sequence shown here is derived from an EMBL/GenBank/DDBJ whole genome shotgun (WGS) entry which is preliminary data.</text>
</comment>
<accession>A0A8H4IVV6</accession>
<evidence type="ECO:0000313" key="3">
    <source>
        <dbReference type="Proteomes" id="UP000572817"/>
    </source>
</evidence>
<evidence type="ECO:0000313" key="2">
    <source>
        <dbReference type="EMBL" id="KAF4308430.1"/>
    </source>
</evidence>
<dbReference type="OrthoDB" id="10593971at2759"/>
<organism evidence="2 3">
    <name type="scientific">Botryosphaeria dothidea</name>
    <dbReference type="NCBI Taxonomy" id="55169"/>
    <lineage>
        <taxon>Eukaryota</taxon>
        <taxon>Fungi</taxon>
        <taxon>Dikarya</taxon>
        <taxon>Ascomycota</taxon>
        <taxon>Pezizomycotina</taxon>
        <taxon>Dothideomycetes</taxon>
        <taxon>Dothideomycetes incertae sedis</taxon>
        <taxon>Botryosphaeriales</taxon>
        <taxon>Botryosphaeriaceae</taxon>
        <taxon>Botryosphaeria</taxon>
    </lineage>
</organism>
<name>A0A8H4IVV6_9PEZI</name>
<dbReference type="EMBL" id="WWBZ02000022">
    <property type="protein sequence ID" value="KAF4308430.1"/>
    <property type="molecule type" value="Genomic_DNA"/>
</dbReference>
<feature type="compositionally biased region" description="Basic and acidic residues" evidence="1">
    <location>
        <begin position="401"/>
        <end position="410"/>
    </location>
</feature>
<feature type="compositionally biased region" description="Acidic residues" evidence="1">
    <location>
        <begin position="358"/>
        <end position="377"/>
    </location>
</feature>
<reference evidence="2" key="1">
    <citation type="submission" date="2020-04" db="EMBL/GenBank/DDBJ databases">
        <title>Genome Assembly and Annotation of Botryosphaeria dothidea sdau 11-99, a Latent Pathogen of Apple Fruit Ring Rot in China.</title>
        <authorList>
            <person name="Yu C."/>
            <person name="Diao Y."/>
            <person name="Lu Q."/>
            <person name="Zhao J."/>
            <person name="Cui S."/>
            <person name="Peng C."/>
            <person name="He B."/>
            <person name="Liu H."/>
        </authorList>
    </citation>
    <scope>NUCLEOTIDE SEQUENCE [LARGE SCALE GENOMIC DNA]</scope>
    <source>
        <strain evidence="2">Sdau11-99</strain>
    </source>
</reference>
<feature type="region of interest" description="Disordered" evidence="1">
    <location>
        <begin position="42"/>
        <end position="64"/>
    </location>
</feature>
<feature type="region of interest" description="Disordered" evidence="1">
    <location>
        <begin position="277"/>
        <end position="313"/>
    </location>
</feature>
<evidence type="ECO:0000256" key="1">
    <source>
        <dbReference type="SAM" id="MobiDB-lite"/>
    </source>
</evidence>
<dbReference type="Proteomes" id="UP000572817">
    <property type="component" value="Unassembled WGS sequence"/>
</dbReference>
<gene>
    <name evidence="2" type="ORF">GTA08_BOTSDO04244</name>
</gene>
<protein>
    <submittedName>
        <fullName evidence="2">Uncharacterized protein</fullName>
    </submittedName>
</protein>
<sequence length="637" mass="71970">MSKSPFETRDDALELLKEQHGDNHRWKSASVMHRNFKRQSDFYKAGNPSALAPINPPEHGSAQDQELDGDLIAMGITRPAPASSRRGRARNTRTSRAAAANTLLEIYIEDVASLRRPMSMIAPRLSELSLEQLPESNVRGAVDGAIHAPDRGEMVDVENELVDKMLARMPKWPTKNNPANPRDVEYEGIPSLFAAMRRQVQRQDARDRETLARTATRDENRVDTRSEREKEAVLGTEWHATMQHNAEKFFEDNPAVNSKAWRQKRAEMAKAAREAEAVVEKNSKKGTKMGMRAPPTSNNPRPRPPPGDMRRTRVITRSQARLEEEIWAEWESEEPETPDEESTEAAVEEPAEAAVEQVLDEPAEEEPAPVPAVEEDPIPATTTPEREIPVSQERAASPAEKSPHELPADKKQADMEGLRTRRYILRDYLRPNDTTTAPLLDRSLARNARDNTHATTTHFGQANIDAYPLEPLIGTNNFVLAHPLPIFRVGAPAPEGLVLSFTEDGREGVRHEAFWPGRAADVDWRDERAVDALNRELTFWLCARGCQRAWVVAERARWLWCEDAGLSDLVAQGFRGEALYREFAERWAGRVVNTEQEGVWRDATVPLRSERTVEERVERLRRGEFTAFGLARRGEEM</sequence>
<feature type="region of interest" description="Disordered" evidence="1">
    <location>
        <begin position="326"/>
        <end position="410"/>
    </location>
</feature>
<feature type="region of interest" description="Disordered" evidence="1">
    <location>
        <begin position="76"/>
        <end position="95"/>
    </location>
</feature>
<dbReference type="AlphaFoldDB" id="A0A8H4IVV6"/>
<feature type="compositionally biased region" description="Acidic residues" evidence="1">
    <location>
        <begin position="326"/>
        <end position="351"/>
    </location>
</feature>